<evidence type="ECO:0000313" key="2">
    <source>
        <dbReference type="EMBL" id="KAF0983358.1"/>
    </source>
</evidence>
<reference evidence="2 3" key="1">
    <citation type="journal article" date="2019" name="Sci. Rep.">
        <title>Nanopore sequencing improves the draft genome of the human pathogenic amoeba Naegleria fowleri.</title>
        <authorList>
            <person name="Liechti N."/>
            <person name="Schurch N."/>
            <person name="Bruggmann R."/>
            <person name="Wittwer M."/>
        </authorList>
    </citation>
    <scope>NUCLEOTIDE SEQUENCE [LARGE SCALE GENOMIC DNA]</scope>
    <source>
        <strain evidence="2 3">ATCC 30894</strain>
    </source>
</reference>
<dbReference type="GeneID" id="68117638"/>
<dbReference type="Proteomes" id="UP000444721">
    <property type="component" value="Unassembled WGS sequence"/>
</dbReference>
<feature type="region of interest" description="Disordered" evidence="1">
    <location>
        <begin position="1"/>
        <end position="34"/>
    </location>
</feature>
<dbReference type="VEuPathDB" id="AmoebaDB:NfTy_012060"/>
<feature type="compositionally biased region" description="Polar residues" evidence="1">
    <location>
        <begin position="1"/>
        <end position="14"/>
    </location>
</feature>
<protein>
    <submittedName>
        <fullName evidence="2">Uncharacterized protein</fullName>
    </submittedName>
</protein>
<feature type="compositionally biased region" description="Basic and acidic residues" evidence="1">
    <location>
        <begin position="16"/>
        <end position="34"/>
    </location>
</feature>
<keyword evidence="3" id="KW-1185">Reference proteome</keyword>
<sequence>MSSHNNNNVKQNATPPKRDENQVDPLVTHRDENAVKAQTELSFSIWKRINPGYVIPTEPVLSTTKDAFKPQYSDPIDKSTFRAADKFSQWREEDLKTFGKLTSATPKSSADKKPWKF</sequence>
<accession>A0A6A5CCV0</accession>
<name>A0A6A5CCV0_NAEFO</name>
<proteinExistence type="predicted"/>
<dbReference type="AlphaFoldDB" id="A0A6A5CCV0"/>
<dbReference type="RefSeq" id="XP_044568071.1">
    <property type="nucleotide sequence ID" value="XM_044700720.1"/>
</dbReference>
<evidence type="ECO:0000313" key="3">
    <source>
        <dbReference type="Proteomes" id="UP000444721"/>
    </source>
</evidence>
<dbReference type="OrthoDB" id="10289356at2759"/>
<organism evidence="2 3">
    <name type="scientific">Naegleria fowleri</name>
    <name type="common">Brain eating amoeba</name>
    <dbReference type="NCBI Taxonomy" id="5763"/>
    <lineage>
        <taxon>Eukaryota</taxon>
        <taxon>Discoba</taxon>
        <taxon>Heterolobosea</taxon>
        <taxon>Tetramitia</taxon>
        <taxon>Eutetramitia</taxon>
        <taxon>Vahlkampfiidae</taxon>
        <taxon>Naegleria</taxon>
    </lineage>
</organism>
<evidence type="ECO:0000256" key="1">
    <source>
        <dbReference type="SAM" id="MobiDB-lite"/>
    </source>
</evidence>
<dbReference type="EMBL" id="VFQX01000006">
    <property type="protein sequence ID" value="KAF0983358.1"/>
    <property type="molecule type" value="Genomic_DNA"/>
</dbReference>
<comment type="caution">
    <text evidence="2">The sequence shown here is derived from an EMBL/GenBank/DDBJ whole genome shotgun (WGS) entry which is preliminary data.</text>
</comment>
<gene>
    <name evidence="2" type="ORF">FDP41_010423</name>
</gene>
<dbReference type="VEuPathDB" id="AmoebaDB:FDP41_010423"/>